<dbReference type="GO" id="GO:0004107">
    <property type="term" value="F:chorismate synthase activity"/>
    <property type="evidence" value="ECO:0007669"/>
    <property type="project" value="UniProtKB-EC"/>
</dbReference>
<dbReference type="PROSITE" id="PS00789">
    <property type="entry name" value="CHORISMATE_SYNTHASE_3"/>
    <property type="match status" value="1"/>
</dbReference>
<dbReference type="PANTHER" id="PTHR21085">
    <property type="entry name" value="CHORISMATE SYNTHASE"/>
    <property type="match status" value="1"/>
</dbReference>
<dbReference type="HAMAP" id="MF_00300">
    <property type="entry name" value="Chorismate_synth"/>
    <property type="match status" value="1"/>
</dbReference>
<evidence type="ECO:0000256" key="5">
    <source>
        <dbReference type="ARBA" id="ARBA00023141"/>
    </source>
</evidence>
<dbReference type="InterPro" id="IPR000453">
    <property type="entry name" value="Chorismate_synth"/>
</dbReference>
<gene>
    <name evidence="7" type="primary">aroC_14</name>
    <name evidence="7" type="ORF">SDC9_35630</name>
</gene>
<dbReference type="GO" id="GO:0009073">
    <property type="term" value="P:aromatic amino acid family biosynthetic process"/>
    <property type="evidence" value="ECO:0007669"/>
    <property type="project" value="UniProtKB-KW"/>
</dbReference>
<evidence type="ECO:0000313" key="7">
    <source>
        <dbReference type="EMBL" id="MPL89588.1"/>
    </source>
</evidence>
<comment type="caution">
    <text evidence="7">The sequence shown here is derived from an EMBL/GenBank/DDBJ whole genome shotgun (WGS) entry which is preliminary data.</text>
</comment>
<evidence type="ECO:0000256" key="4">
    <source>
        <dbReference type="ARBA" id="ARBA00022605"/>
    </source>
</evidence>
<name>A0A644VE25_9ZZZZ</name>
<dbReference type="GO" id="GO:0009423">
    <property type="term" value="P:chorismate biosynthetic process"/>
    <property type="evidence" value="ECO:0007669"/>
    <property type="project" value="UniProtKB-UniPathway"/>
</dbReference>
<dbReference type="EMBL" id="VSSQ01000283">
    <property type="protein sequence ID" value="MPL89588.1"/>
    <property type="molecule type" value="Genomic_DNA"/>
</dbReference>
<evidence type="ECO:0000256" key="2">
    <source>
        <dbReference type="ARBA" id="ARBA00008014"/>
    </source>
</evidence>
<dbReference type="PROSITE" id="PS00787">
    <property type="entry name" value="CHORISMATE_SYNTHASE_1"/>
    <property type="match status" value="1"/>
</dbReference>
<reference evidence="7" key="1">
    <citation type="submission" date="2019-08" db="EMBL/GenBank/DDBJ databases">
        <authorList>
            <person name="Kucharzyk K."/>
            <person name="Murdoch R.W."/>
            <person name="Higgins S."/>
            <person name="Loffler F."/>
        </authorList>
    </citation>
    <scope>NUCLEOTIDE SEQUENCE</scope>
</reference>
<dbReference type="EC" id="4.2.3.5" evidence="3"/>
<dbReference type="SUPFAM" id="SSF103263">
    <property type="entry name" value="Chorismate synthase, AroC"/>
    <property type="match status" value="1"/>
</dbReference>
<dbReference type="NCBIfam" id="NF003793">
    <property type="entry name" value="PRK05382.1"/>
    <property type="match status" value="1"/>
</dbReference>
<dbReference type="PROSITE" id="PS00788">
    <property type="entry name" value="CHORISMATE_SYNTHASE_2"/>
    <property type="match status" value="1"/>
</dbReference>
<keyword evidence="5" id="KW-0057">Aromatic amino acid biosynthesis</keyword>
<protein>
    <recommendedName>
        <fullName evidence="3">chorismate synthase</fullName>
        <ecNumber evidence="3">4.2.3.5</ecNumber>
    </recommendedName>
</protein>
<dbReference type="UniPathway" id="UPA00053">
    <property type="reaction ID" value="UER00090"/>
</dbReference>
<dbReference type="PANTHER" id="PTHR21085:SF0">
    <property type="entry name" value="CHORISMATE SYNTHASE"/>
    <property type="match status" value="1"/>
</dbReference>
<dbReference type="InterPro" id="IPR020541">
    <property type="entry name" value="Chorismate_synthase_CS"/>
</dbReference>
<dbReference type="Pfam" id="PF01264">
    <property type="entry name" value="Chorismate_synt"/>
    <property type="match status" value="1"/>
</dbReference>
<dbReference type="GO" id="GO:0005829">
    <property type="term" value="C:cytosol"/>
    <property type="evidence" value="ECO:0007669"/>
    <property type="project" value="TreeGrafter"/>
</dbReference>
<dbReference type="Gene3D" id="3.60.150.10">
    <property type="entry name" value="Chorismate synthase AroC"/>
    <property type="match status" value="1"/>
</dbReference>
<dbReference type="AlphaFoldDB" id="A0A644VE25"/>
<dbReference type="GO" id="GO:0010181">
    <property type="term" value="F:FMN binding"/>
    <property type="evidence" value="ECO:0007669"/>
    <property type="project" value="TreeGrafter"/>
</dbReference>
<proteinExistence type="inferred from homology"/>
<evidence type="ECO:0000256" key="1">
    <source>
        <dbReference type="ARBA" id="ARBA00005044"/>
    </source>
</evidence>
<comment type="pathway">
    <text evidence="1">Metabolic intermediate biosynthesis; chorismate biosynthesis; chorismate from D-erythrose 4-phosphate and phosphoenolpyruvate: step 7/7.</text>
</comment>
<dbReference type="PIRSF" id="PIRSF001456">
    <property type="entry name" value="Chorismate_synth"/>
    <property type="match status" value="1"/>
</dbReference>
<dbReference type="GO" id="GO:0008652">
    <property type="term" value="P:amino acid biosynthetic process"/>
    <property type="evidence" value="ECO:0007669"/>
    <property type="project" value="UniProtKB-KW"/>
</dbReference>
<accession>A0A644VE25</accession>
<dbReference type="InterPro" id="IPR035904">
    <property type="entry name" value="Chorismate_synth_AroC_sf"/>
</dbReference>
<keyword evidence="4" id="KW-0028">Amino-acid biosynthesis</keyword>
<sequence length="362" mass="38573">MAGNTFGHLLCLTSFGESHGPAVGGVLDGFPSGMTIDMEALRAAMEKRRPGHGEFQTARNEADLPEFISGIFQGKTTGAPLAFLIRNNDQRPADYKKMEEFYRPSHAGYAWDAKFGLHDHRGGGRSSARETAVRVAAGALALQLLEIFGIRLTAFTRQIGSVVSHLSPGDINPAIVMDSPLRCPDPLAEAEMKTLLTGLKAEGDSTGGVIGCVIRGVPAGIGEPVFDRLQADLAKAMMSINASKGFEYGDGFAAASKKGSEHNDPYEEKKGRLRPVSNHAGGILGGISTGEDIFFRVAFKPVSSIARPQLTADKSGQMQQLTIEGRHDVCIVPRAVPVVEAMAALVIADHMLISGKIPRNIL</sequence>
<evidence type="ECO:0000256" key="6">
    <source>
        <dbReference type="ARBA" id="ARBA00023239"/>
    </source>
</evidence>
<dbReference type="CDD" id="cd07304">
    <property type="entry name" value="Chorismate_synthase"/>
    <property type="match status" value="1"/>
</dbReference>
<evidence type="ECO:0000256" key="3">
    <source>
        <dbReference type="ARBA" id="ARBA00013036"/>
    </source>
</evidence>
<keyword evidence="6 7" id="KW-0456">Lyase</keyword>
<comment type="similarity">
    <text evidence="2">Belongs to the chorismate synthase family.</text>
</comment>
<organism evidence="7">
    <name type="scientific">bioreactor metagenome</name>
    <dbReference type="NCBI Taxonomy" id="1076179"/>
    <lineage>
        <taxon>unclassified sequences</taxon>
        <taxon>metagenomes</taxon>
        <taxon>ecological metagenomes</taxon>
    </lineage>
</organism>
<dbReference type="NCBIfam" id="TIGR00033">
    <property type="entry name" value="aroC"/>
    <property type="match status" value="1"/>
</dbReference>